<name>A0A1M5H893_9HYPH</name>
<dbReference type="Proteomes" id="UP000184485">
    <property type="component" value="Unassembled WGS sequence"/>
</dbReference>
<dbReference type="AlphaFoldDB" id="A0A1M5H893"/>
<evidence type="ECO:0000313" key="1">
    <source>
        <dbReference type="EMBL" id="SHG12103.1"/>
    </source>
</evidence>
<organism evidence="1 2">
    <name type="scientific">Kaistia soli DSM 19436</name>
    <dbReference type="NCBI Taxonomy" id="1122133"/>
    <lineage>
        <taxon>Bacteria</taxon>
        <taxon>Pseudomonadati</taxon>
        <taxon>Pseudomonadota</taxon>
        <taxon>Alphaproteobacteria</taxon>
        <taxon>Hyphomicrobiales</taxon>
        <taxon>Kaistiaceae</taxon>
        <taxon>Kaistia</taxon>
    </lineage>
</organism>
<accession>A0A1M5H893</accession>
<protein>
    <submittedName>
        <fullName evidence="1">Uncharacterized protein</fullName>
    </submittedName>
</protein>
<proteinExistence type="predicted"/>
<sequence>SVGAPPNQPDAHGHAAMLLVESLIHGLIARSVISVAEAVEIVEVAVEVKTEIAVDRGDSPAELEKALAILGAISASLQLDMPER</sequence>
<dbReference type="EMBL" id="FQUP01000003">
    <property type="protein sequence ID" value="SHG12103.1"/>
    <property type="molecule type" value="Genomic_DNA"/>
</dbReference>
<keyword evidence="2" id="KW-1185">Reference proteome</keyword>
<reference evidence="1 2" key="1">
    <citation type="submission" date="2016-11" db="EMBL/GenBank/DDBJ databases">
        <authorList>
            <person name="Jaros S."/>
            <person name="Januszkiewicz K."/>
            <person name="Wedrychowicz H."/>
        </authorList>
    </citation>
    <scope>NUCLEOTIDE SEQUENCE [LARGE SCALE GENOMIC DNA]</scope>
    <source>
        <strain evidence="1 2">DSM 19436</strain>
    </source>
</reference>
<evidence type="ECO:0000313" key="2">
    <source>
        <dbReference type="Proteomes" id="UP000184485"/>
    </source>
</evidence>
<feature type="non-terminal residue" evidence="1">
    <location>
        <position position="1"/>
    </location>
</feature>
<gene>
    <name evidence="1" type="ORF">SAMN02745157_3658</name>
</gene>
<dbReference type="RefSeq" id="WP_210187089.1">
    <property type="nucleotide sequence ID" value="NZ_FQUP01000003.1"/>
</dbReference>